<evidence type="ECO:0000313" key="2">
    <source>
        <dbReference type="EMBL" id="KKS20999.1"/>
    </source>
</evidence>
<dbReference type="AlphaFoldDB" id="A0A0G0X7F2"/>
<keyword evidence="1" id="KW-1133">Transmembrane helix</keyword>
<protein>
    <recommendedName>
        <fullName evidence="4">Type II secretion system protein</fullName>
    </recommendedName>
</protein>
<sequence>MFYYKKQIKHKSITHEKGIGLIETIAAMGVAMIIVTSIVSLSVYTLRASTTSKLMIMGSKYATEELERLRAKRDTTNTWLSFYNSVVPACDTVGEYCYINSSLGIAQAVSTTGEVINTGGGENMRRYFWVTNPNGGGLSPAQNILRFNVRVTWVVGGQTKNTYIYTDLSNWRNL</sequence>
<keyword evidence="1" id="KW-0812">Transmembrane</keyword>
<dbReference type="Proteomes" id="UP000034507">
    <property type="component" value="Unassembled WGS sequence"/>
</dbReference>
<keyword evidence="1" id="KW-0472">Membrane</keyword>
<organism evidence="2 3">
    <name type="scientific">candidate division WWE3 bacterium GW2011_GWC1_41_7</name>
    <dbReference type="NCBI Taxonomy" id="1619119"/>
    <lineage>
        <taxon>Bacteria</taxon>
        <taxon>Katanobacteria</taxon>
    </lineage>
</organism>
<proteinExistence type="predicted"/>
<feature type="transmembrane region" description="Helical" evidence="1">
    <location>
        <begin position="21"/>
        <end position="46"/>
    </location>
</feature>
<reference evidence="2 3" key="1">
    <citation type="journal article" date="2015" name="Nature">
        <title>rRNA introns, odd ribosomes, and small enigmatic genomes across a large radiation of phyla.</title>
        <authorList>
            <person name="Brown C.T."/>
            <person name="Hug L.A."/>
            <person name="Thomas B.C."/>
            <person name="Sharon I."/>
            <person name="Castelle C.J."/>
            <person name="Singh A."/>
            <person name="Wilkins M.J."/>
            <person name="Williams K.H."/>
            <person name="Banfield J.F."/>
        </authorList>
    </citation>
    <scope>NUCLEOTIDE SEQUENCE [LARGE SCALE GENOMIC DNA]</scope>
</reference>
<accession>A0A0G0X7F2</accession>
<comment type="caution">
    <text evidence="2">The sequence shown here is derived from an EMBL/GenBank/DDBJ whole genome shotgun (WGS) entry which is preliminary data.</text>
</comment>
<gene>
    <name evidence="2" type="ORF">UU77_C0010G0023</name>
</gene>
<evidence type="ECO:0008006" key="4">
    <source>
        <dbReference type="Google" id="ProtNLM"/>
    </source>
</evidence>
<name>A0A0G0X7F2_UNCKA</name>
<evidence type="ECO:0000256" key="1">
    <source>
        <dbReference type="SAM" id="Phobius"/>
    </source>
</evidence>
<dbReference type="EMBL" id="LCBX01000010">
    <property type="protein sequence ID" value="KKS20999.1"/>
    <property type="molecule type" value="Genomic_DNA"/>
</dbReference>
<evidence type="ECO:0000313" key="3">
    <source>
        <dbReference type="Proteomes" id="UP000034507"/>
    </source>
</evidence>